<evidence type="ECO:0000256" key="8">
    <source>
        <dbReference type="SAM" id="Coils"/>
    </source>
</evidence>
<dbReference type="PANTHER" id="PTHR13142">
    <property type="entry name" value="INNER CENTROMERE PROTEIN"/>
    <property type="match status" value="1"/>
</dbReference>
<keyword evidence="8" id="KW-0175">Coiled coil</keyword>
<evidence type="ECO:0000313" key="12">
    <source>
        <dbReference type="Proteomes" id="UP001266305"/>
    </source>
</evidence>
<evidence type="ECO:0000256" key="3">
    <source>
        <dbReference type="ARBA" id="ARBA00010042"/>
    </source>
</evidence>
<evidence type="ECO:0000256" key="7">
    <source>
        <dbReference type="ARBA" id="ARBA00023242"/>
    </source>
</evidence>
<keyword evidence="12" id="KW-1185">Reference proteome</keyword>
<protein>
    <recommendedName>
        <fullName evidence="10">Inner centromere protein ARK-binding domain-containing protein</fullName>
    </recommendedName>
</protein>
<evidence type="ECO:0000256" key="1">
    <source>
        <dbReference type="ARBA" id="ARBA00004123"/>
    </source>
</evidence>
<dbReference type="EMBL" id="JASSZA010000010">
    <property type="protein sequence ID" value="KAK2100342.1"/>
    <property type="molecule type" value="Genomic_DNA"/>
</dbReference>
<keyword evidence="4" id="KW-0963">Cytoplasm</keyword>
<feature type="compositionally biased region" description="Basic and acidic residues" evidence="9">
    <location>
        <begin position="311"/>
        <end position="333"/>
    </location>
</feature>
<organism evidence="11 12">
    <name type="scientific">Saguinus oedipus</name>
    <name type="common">Cotton-top tamarin</name>
    <name type="synonym">Oedipomidas oedipus</name>
    <dbReference type="NCBI Taxonomy" id="9490"/>
    <lineage>
        <taxon>Eukaryota</taxon>
        <taxon>Metazoa</taxon>
        <taxon>Chordata</taxon>
        <taxon>Craniata</taxon>
        <taxon>Vertebrata</taxon>
        <taxon>Euteleostomi</taxon>
        <taxon>Mammalia</taxon>
        <taxon>Eutheria</taxon>
        <taxon>Euarchontoglires</taxon>
        <taxon>Primates</taxon>
        <taxon>Haplorrhini</taxon>
        <taxon>Platyrrhini</taxon>
        <taxon>Cebidae</taxon>
        <taxon>Callitrichinae</taxon>
        <taxon>Saguinus</taxon>
    </lineage>
</organism>
<gene>
    <name evidence="11" type="ORF">P7K49_021690</name>
</gene>
<feature type="coiled-coil region" evidence="8">
    <location>
        <begin position="8"/>
        <end position="42"/>
    </location>
</feature>
<comment type="caution">
    <text evidence="11">The sequence shown here is derived from an EMBL/GenBank/DDBJ whole genome shotgun (WGS) entry which is preliminary data.</text>
</comment>
<accession>A0ABQ9UVR8</accession>
<feature type="region of interest" description="Disordered" evidence="9">
    <location>
        <begin position="207"/>
        <end position="249"/>
    </location>
</feature>
<feature type="domain" description="Inner centromere protein ARK-binding" evidence="10">
    <location>
        <begin position="282"/>
        <end position="304"/>
    </location>
</feature>
<feature type="compositionally biased region" description="Basic and acidic residues" evidence="9">
    <location>
        <begin position="207"/>
        <end position="247"/>
    </location>
</feature>
<keyword evidence="6" id="KW-0206">Cytoskeleton</keyword>
<evidence type="ECO:0000256" key="4">
    <source>
        <dbReference type="ARBA" id="ARBA00022490"/>
    </source>
</evidence>
<evidence type="ECO:0000256" key="6">
    <source>
        <dbReference type="ARBA" id="ARBA00023212"/>
    </source>
</evidence>
<evidence type="ECO:0000256" key="2">
    <source>
        <dbReference type="ARBA" id="ARBA00004186"/>
    </source>
</evidence>
<evidence type="ECO:0000256" key="5">
    <source>
        <dbReference type="ARBA" id="ARBA00022829"/>
    </source>
</evidence>
<keyword evidence="7" id="KW-0539">Nucleus</keyword>
<name>A0ABQ9UVR8_SAGOE</name>
<comment type="subcellular location">
    <subcellularLocation>
        <location evidence="2">Cytoplasm</location>
        <location evidence="2">Cytoskeleton</location>
        <location evidence="2">Spindle</location>
    </subcellularLocation>
    <subcellularLocation>
        <location evidence="1">Nucleus</location>
    </subcellularLocation>
</comment>
<dbReference type="InterPro" id="IPR005635">
    <property type="entry name" value="Inner_centromere_prot_ARK-bd"/>
</dbReference>
<comment type="similarity">
    <text evidence="3">Belongs to the INCENP family.</text>
</comment>
<feature type="region of interest" description="Disordered" evidence="9">
    <location>
        <begin position="262"/>
        <end position="333"/>
    </location>
</feature>
<feature type="compositionally biased region" description="Basic and acidic residues" evidence="9">
    <location>
        <begin position="90"/>
        <end position="165"/>
    </location>
</feature>
<dbReference type="PANTHER" id="PTHR13142:SF1">
    <property type="entry name" value="INNER CENTROMERE PROTEIN"/>
    <property type="match status" value="1"/>
</dbReference>
<proteinExistence type="inferred from homology"/>
<evidence type="ECO:0000259" key="10">
    <source>
        <dbReference type="Pfam" id="PF03941"/>
    </source>
</evidence>
<evidence type="ECO:0000256" key="9">
    <source>
        <dbReference type="SAM" id="MobiDB-lite"/>
    </source>
</evidence>
<dbReference type="Pfam" id="PF03941">
    <property type="entry name" value="INCENP_ARK-bind"/>
    <property type="match status" value="1"/>
</dbReference>
<sequence>MGMCGWALQAKEERLAEEKAKKKAAAKKMEEVEARRKQEEEARRLRWLQQVRAQVGLTEEMGTVSAPWGPAGRTPPCRVDGALLLLHAKEEEEERRHQELLQKKKEEEQERLRKAAESKRLAEQREQERRERERREQEQREQERQLAEQERRREQERLQAERSEESQPEEGSTASGLPDGHKADLGPLGRVWEGSCWVLREQQEREKALRLQKERQQRELEEKKKKEEQQRLAERQLQEEQEKKAKEAAGAGKVLNVTVDVQMTPQGRRAPPKINPDNYGMDLNSDDSTDDEAHPRKPIPTWARVLSHVGDGSKQEPDRLQSHLMRADFEQLT</sequence>
<reference evidence="11 12" key="1">
    <citation type="submission" date="2023-05" db="EMBL/GenBank/DDBJ databases">
        <title>B98-5 Cell Line De Novo Hybrid Assembly: An Optical Mapping Approach.</title>
        <authorList>
            <person name="Kananen K."/>
            <person name="Auerbach J.A."/>
            <person name="Kautto E."/>
            <person name="Blachly J.S."/>
        </authorList>
    </citation>
    <scope>NUCLEOTIDE SEQUENCE [LARGE SCALE GENOMIC DNA]</scope>
    <source>
        <strain evidence="11">B95-8</strain>
        <tissue evidence="11">Cell line</tissue>
    </source>
</reference>
<keyword evidence="5" id="KW-0159">Chromosome partition</keyword>
<evidence type="ECO:0000313" key="11">
    <source>
        <dbReference type="EMBL" id="KAK2100342.1"/>
    </source>
</evidence>
<feature type="region of interest" description="Disordered" evidence="9">
    <location>
        <begin position="90"/>
        <end position="188"/>
    </location>
</feature>
<dbReference type="Proteomes" id="UP001266305">
    <property type="component" value="Unassembled WGS sequence"/>
</dbReference>